<proteinExistence type="predicted"/>
<organism evidence="2 3">
    <name type="scientific">Bifidobacterium catenulatum DSM 16992 = JCM 1194 = LMG 11043</name>
    <dbReference type="NCBI Taxonomy" id="566552"/>
    <lineage>
        <taxon>Bacteria</taxon>
        <taxon>Bacillati</taxon>
        <taxon>Actinomycetota</taxon>
        <taxon>Actinomycetes</taxon>
        <taxon>Bifidobacteriales</taxon>
        <taxon>Bifidobacteriaceae</taxon>
        <taxon>Bifidobacterium</taxon>
    </lineage>
</organism>
<name>B6XVJ7_9BIFI</name>
<gene>
    <name evidence="2" type="ORF">BIFCAT_01226</name>
</gene>
<protein>
    <submittedName>
        <fullName evidence="2">Uncharacterized protein</fullName>
    </submittedName>
</protein>
<feature type="compositionally biased region" description="Polar residues" evidence="1">
    <location>
        <begin position="65"/>
        <end position="76"/>
    </location>
</feature>
<reference evidence="2 3" key="2">
    <citation type="submission" date="2008-10" db="EMBL/GenBank/DDBJ databases">
        <authorList>
            <person name="Fulton L."/>
            <person name="Clifton S."/>
            <person name="Fulton B."/>
            <person name="Xu J."/>
            <person name="Minx P."/>
            <person name="Pepin K.H."/>
            <person name="Johnson M."/>
            <person name="Bhonagiri V."/>
            <person name="Nash W.E."/>
            <person name="Mardis E.R."/>
            <person name="Wilson R.K."/>
        </authorList>
    </citation>
    <scope>NUCLEOTIDE SEQUENCE [LARGE SCALE GENOMIC DNA]</scope>
    <source>
        <strain evidence="2 3">DSM 16992</strain>
    </source>
</reference>
<dbReference type="AlphaFoldDB" id="B6XVJ7"/>
<reference evidence="2 3" key="1">
    <citation type="submission" date="2008-10" db="EMBL/GenBank/DDBJ databases">
        <title>Draft genome sequence of Bifidobacterium catenulatum (DSM 16992).</title>
        <authorList>
            <person name="Sudarsanam P."/>
            <person name="Ley R."/>
            <person name="Guruge J."/>
            <person name="Turnbaugh P.J."/>
            <person name="Mahowald M."/>
            <person name="Liep D."/>
            <person name="Gordon J."/>
        </authorList>
    </citation>
    <scope>NUCLEOTIDE SEQUENCE [LARGE SCALE GENOMIC DNA]</scope>
    <source>
        <strain evidence="2 3">DSM 16992</strain>
    </source>
</reference>
<comment type="caution">
    <text evidence="2">The sequence shown here is derived from an EMBL/GenBank/DDBJ whole genome shotgun (WGS) entry which is preliminary data.</text>
</comment>
<dbReference type="EMBL" id="ABXY01000016">
    <property type="protein sequence ID" value="EEB21397.1"/>
    <property type="molecule type" value="Genomic_DNA"/>
</dbReference>
<sequence length="76" mass="8600">MRDGGLADIAVWRSCDEVRMADDARHNYVLHGMAVCRHHASRRDRKLDGRHAAEPSSEEMVDSEISVTRAKSVQPR</sequence>
<dbReference type="Proteomes" id="UP000003882">
    <property type="component" value="Unassembled WGS sequence"/>
</dbReference>
<accession>B6XVJ7</accession>
<evidence type="ECO:0000256" key="1">
    <source>
        <dbReference type="SAM" id="MobiDB-lite"/>
    </source>
</evidence>
<feature type="region of interest" description="Disordered" evidence="1">
    <location>
        <begin position="40"/>
        <end position="76"/>
    </location>
</feature>
<evidence type="ECO:0000313" key="2">
    <source>
        <dbReference type="EMBL" id="EEB21397.1"/>
    </source>
</evidence>
<evidence type="ECO:0000313" key="3">
    <source>
        <dbReference type="Proteomes" id="UP000003882"/>
    </source>
</evidence>